<feature type="transmembrane region" description="Helical" evidence="6">
    <location>
        <begin position="205"/>
        <end position="225"/>
    </location>
</feature>
<protein>
    <recommendedName>
        <fullName evidence="9">Polysaccharide biosynthesis protein</fullName>
    </recommendedName>
</protein>
<feature type="transmembrane region" description="Helical" evidence="6">
    <location>
        <begin position="310"/>
        <end position="331"/>
    </location>
</feature>
<gene>
    <name evidence="7" type="ORF">YP76_18320</name>
</gene>
<evidence type="ECO:0000256" key="2">
    <source>
        <dbReference type="ARBA" id="ARBA00022475"/>
    </source>
</evidence>
<feature type="transmembrane region" description="Helical" evidence="6">
    <location>
        <begin position="376"/>
        <end position="396"/>
    </location>
</feature>
<dbReference type="RefSeq" id="WP_046765052.1">
    <property type="nucleotide sequence ID" value="NZ_LBIC01000009.1"/>
</dbReference>
<dbReference type="GO" id="GO:0005886">
    <property type="term" value="C:plasma membrane"/>
    <property type="evidence" value="ECO:0007669"/>
    <property type="project" value="UniProtKB-SubCell"/>
</dbReference>
<name>A0A0M3AL25_9SPHN</name>
<keyword evidence="4 6" id="KW-1133">Transmembrane helix</keyword>
<dbReference type="PATRIC" id="fig|56193.3.peg.3840"/>
<feature type="transmembrane region" description="Helical" evidence="6">
    <location>
        <begin position="237"/>
        <end position="258"/>
    </location>
</feature>
<keyword evidence="2" id="KW-1003">Cell membrane</keyword>
<feature type="transmembrane region" description="Helical" evidence="6">
    <location>
        <begin position="405"/>
        <end position="423"/>
    </location>
</feature>
<evidence type="ECO:0000256" key="4">
    <source>
        <dbReference type="ARBA" id="ARBA00022989"/>
    </source>
</evidence>
<dbReference type="PANTHER" id="PTHR30250">
    <property type="entry name" value="PST FAMILY PREDICTED COLANIC ACID TRANSPORTER"/>
    <property type="match status" value="1"/>
</dbReference>
<dbReference type="InterPro" id="IPR050833">
    <property type="entry name" value="Poly_Biosynth_Transport"/>
</dbReference>
<evidence type="ECO:0008006" key="9">
    <source>
        <dbReference type="Google" id="ProtNLM"/>
    </source>
</evidence>
<comment type="subcellular location">
    <subcellularLocation>
        <location evidence="1">Cell membrane</location>
        <topology evidence="1">Multi-pass membrane protein</topology>
    </subcellularLocation>
</comment>
<evidence type="ECO:0000256" key="5">
    <source>
        <dbReference type="ARBA" id="ARBA00023136"/>
    </source>
</evidence>
<reference evidence="7 8" key="1">
    <citation type="submission" date="2015-04" db="EMBL/GenBank/DDBJ databases">
        <title>Genome sequence of aromatic hydrocarbons-degrading Sphingobium chungbukense DJ77.</title>
        <authorList>
            <person name="Kim Y.-C."/>
            <person name="Chae J.-C."/>
        </authorList>
    </citation>
    <scope>NUCLEOTIDE SEQUENCE [LARGE SCALE GENOMIC DNA]</scope>
    <source>
        <strain evidence="7 8">DJ77</strain>
    </source>
</reference>
<keyword evidence="5 6" id="KW-0472">Membrane</keyword>
<dbReference type="Proteomes" id="UP000033874">
    <property type="component" value="Unassembled WGS sequence"/>
</dbReference>
<feature type="transmembrane region" description="Helical" evidence="6">
    <location>
        <begin position="270"/>
        <end position="290"/>
    </location>
</feature>
<dbReference type="AlphaFoldDB" id="A0A0M3AL25"/>
<feature type="transmembrane region" description="Helical" evidence="6">
    <location>
        <begin position="7"/>
        <end position="26"/>
    </location>
</feature>
<keyword evidence="8" id="KW-1185">Reference proteome</keyword>
<feature type="transmembrane region" description="Helical" evidence="6">
    <location>
        <begin position="343"/>
        <end position="364"/>
    </location>
</feature>
<feature type="transmembrane region" description="Helical" evidence="6">
    <location>
        <begin position="161"/>
        <end position="184"/>
    </location>
</feature>
<evidence type="ECO:0000256" key="1">
    <source>
        <dbReference type="ARBA" id="ARBA00004651"/>
    </source>
</evidence>
<feature type="transmembrane region" description="Helical" evidence="6">
    <location>
        <begin position="46"/>
        <end position="66"/>
    </location>
</feature>
<keyword evidence="3 6" id="KW-0812">Transmembrane</keyword>
<proteinExistence type="predicted"/>
<evidence type="ECO:0000313" key="8">
    <source>
        <dbReference type="Proteomes" id="UP000033874"/>
    </source>
</evidence>
<evidence type="ECO:0000313" key="7">
    <source>
        <dbReference type="EMBL" id="KKW90550.1"/>
    </source>
</evidence>
<evidence type="ECO:0000256" key="3">
    <source>
        <dbReference type="ARBA" id="ARBA00022692"/>
    </source>
</evidence>
<feature type="transmembrane region" description="Helical" evidence="6">
    <location>
        <begin position="106"/>
        <end position="124"/>
    </location>
</feature>
<organism evidence="7 8">
    <name type="scientific">Sphingobium chungbukense</name>
    <dbReference type="NCBI Taxonomy" id="56193"/>
    <lineage>
        <taxon>Bacteria</taxon>
        <taxon>Pseudomonadati</taxon>
        <taxon>Pseudomonadota</taxon>
        <taxon>Alphaproteobacteria</taxon>
        <taxon>Sphingomonadales</taxon>
        <taxon>Sphingomonadaceae</taxon>
        <taxon>Sphingobium</taxon>
    </lineage>
</organism>
<accession>A0A0M3AL25</accession>
<dbReference type="PANTHER" id="PTHR30250:SF11">
    <property type="entry name" value="O-ANTIGEN TRANSPORTER-RELATED"/>
    <property type="match status" value="1"/>
</dbReference>
<dbReference type="EMBL" id="LBIC01000009">
    <property type="protein sequence ID" value="KKW90550.1"/>
    <property type="molecule type" value="Genomic_DNA"/>
</dbReference>
<feature type="transmembrane region" description="Helical" evidence="6">
    <location>
        <begin position="78"/>
        <end position="100"/>
    </location>
</feature>
<feature type="transmembrane region" description="Helical" evidence="6">
    <location>
        <begin position="136"/>
        <end position="155"/>
    </location>
</feature>
<comment type="caution">
    <text evidence="7">The sequence shown here is derived from an EMBL/GenBank/DDBJ whole genome shotgun (WGS) entry which is preliminary data.</text>
</comment>
<evidence type="ECO:0000256" key="6">
    <source>
        <dbReference type="SAM" id="Phobius"/>
    </source>
</evidence>
<sequence length="424" mass="46092">MNTYVRTAIFGGVFVGARAALFFAPITLANLLPVADYGRIETAQAIGSFLSILAALGLSNTVPLILIRKDRSARWDTLLLLIVVSSAAMLAIAASGSFFVDDIGSPWLLVPLATGLLMLQGFWATVLKSRGQSSEAVILEASFWLVALAGGALFACCGRSIGWIFALLLGYGVVLLMTTVRAYLAVRTTFALSDIYDNLRLAAPLLATALLGVFVSTAGRTILSFGASDAVVGLYSVLYRATALPLVAHQIVIIWQFRQIFSWDEARIRKILPIIASIVGACIFGQWSLAKHLGWLLGDRFVDTFHRHEMAGEIILIQTILWSAIAMNDLLNTRLKRSGKVAIWTSIFLVPASFILLIIVAEVSRTDAPDHVLETFVGGYAALMLGYYLVQCFAMYRKGAWYPELWVVSTGIFVGMICLTLLLG</sequence>